<evidence type="ECO:0000313" key="3">
    <source>
        <dbReference type="Proteomes" id="UP001147747"/>
    </source>
</evidence>
<dbReference type="EMBL" id="JAPZBU010000005">
    <property type="protein sequence ID" value="KAJ5403280.1"/>
    <property type="molecule type" value="Genomic_DNA"/>
</dbReference>
<gene>
    <name evidence="2" type="ORF">N7509_003151</name>
</gene>
<keyword evidence="1" id="KW-0732">Signal</keyword>
<feature type="signal peptide" evidence="1">
    <location>
        <begin position="1"/>
        <end position="19"/>
    </location>
</feature>
<organism evidence="2 3">
    <name type="scientific">Penicillium cosmopolitanum</name>
    <dbReference type="NCBI Taxonomy" id="1131564"/>
    <lineage>
        <taxon>Eukaryota</taxon>
        <taxon>Fungi</taxon>
        <taxon>Dikarya</taxon>
        <taxon>Ascomycota</taxon>
        <taxon>Pezizomycotina</taxon>
        <taxon>Eurotiomycetes</taxon>
        <taxon>Eurotiomycetidae</taxon>
        <taxon>Eurotiales</taxon>
        <taxon>Aspergillaceae</taxon>
        <taxon>Penicillium</taxon>
    </lineage>
</organism>
<dbReference type="Proteomes" id="UP001147747">
    <property type="component" value="Unassembled WGS sequence"/>
</dbReference>
<proteinExistence type="predicted"/>
<comment type="caution">
    <text evidence="2">The sequence shown here is derived from an EMBL/GenBank/DDBJ whole genome shotgun (WGS) entry which is preliminary data.</text>
</comment>
<name>A0A9W9W4K0_9EURO</name>
<accession>A0A9W9W4K0</accession>
<dbReference type="GeneID" id="81366768"/>
<evidence type="ECO:0008006" key="4">
    <source>
        <dbReference type="Google" id="ProtNLM"/>
    </source>
</evidence>
<reference evidence="2" key="2">
    <citation type="journal article" date="2023" name="IMA Fungus">
        <title>Comparative genomic study of the Penicillium genus elucidates a diverse pangenome and 15 lateral gene transfer events.</title>
        <authorList>
            <person name="Petersen C."/>
            <person name="Sorensen T."/>
            <person name="Nielsen M.R."/>
            <person name="Sondergaard T.E."/>
            <person name="Sorensen J.L."/>
            <person name="Fitzpatrick D.A."/>
            <person name="Frisvad J.C."/>
            <person name="Nielsen K.L."/>
        </authorList>
    </citation>
    <scope>NUCLEOTIDE SEQUENCE</scope>
    <source>
        <strain evidence="2">IBT 29677</strain>
    </source>
</reference>
<reference evidence="2" key="1">
    <citation type="submission" date="2022-12" db="EMBL/GenBank/DDBJ databases">
        <authorList>
            <person name="Petersen C."/>
        </authorList>
    </citation>
    <scope>NUCLEOTIDE SEQUENCE</scope>
    <source>
        <strain evidence="2">IBT 29677</strain>
    </source>
</reference>
<protein>
    <recommendedName>
        <fullName evidence="4">Small secreted protein</fullName>
    </recommendedName>
</protein>
<evidence type="ECO:0000313" key="2">
    <source>
        <dbReference type="EMBL" id="KAJ5403280.1"/>
    </source>
</evidence>
<dbReference type="OrthoDB" id="5352317at2759"/>
<dbReference type="AlphaFoldDB" id="A0A9W9W4K0"/>
<sequence>MHATQAILATFLAASAAFAAPFTPTPTASATSTSASVSTASSNSDWTIQGLVRECTDDDSSCTWTFGIFDGAETTECTYIVNGPDVSGGPTQCGDFTITSNYVIGTPPWTQISVVRDGLIIYPAYDDNVLANPPVADFTQAPQPVWTP</sequence>
<keyword evidence="3" id="KW-1185">Reference proteome</keyword>
<evidence type="ECO:0000256" key="1">
    <source>
        <dbReference type="SAM" id="SignalP"/>
    </source>
</evidence>
<feature type="chain" id="PRO_5040807645" description="Small secreted protein" evidence="1">
    <location>
        <begin position="20"/>
        <end position="148"/>
    </location>
</feature>
<dbReference type="RefSeq" id="XP_056490522.1">
    <property type="nucleotide sequence ID" value="XM_056627788.1"/>
</dbReference>